<dbReference type="AlphaFoldDB" id="A0A2S1SRP2"/>
<keyword evidence="4" id="KW-1185">Reference proteome</keyword>
<dbReference type="EMBL" id="CP029188">
    <property type="protein sequence ID" value="AWI29068.1"/>
    <property type="molecule type" value="Genomic_DNA"/>
</dbReference>
<dbReference type="PANTHER" id="PTHR13325">
    <property type="entry name" value="PROTEASE M50 MEMBRANE-BOUND TRANSCRIPTION FACTOR SITE 2 PROTEASE"/>
    <property type="match status" value="1"/>
</dbReference>
<dbReference type="Proteomes" id="UP000244900">
    <property type="component" value="Chromosome"/>
</dbReference>
<protein>
    <recommendedName>
        <fullName evidence="5">Peptidase M50</fullName>
    </recommendedName>
</protein>
<dbReference type="GO" id="GO:0004222">
    <property type="term" value="F:metalloendopeptidase activity"/>
    <property type="evidence" value="ECO:0007669"/>
    <property type="project" value="InterPro"/>
</dbReference>
<dbReference type="InterPro" id="IPR001193">
    <property type="entry name" value="MBTPS2"/>
</dbReference>
<dbReference type="GO" id="GO:0016020">
    <property type="term" value="C:membrane"/>
    <property type="evidence" value="ECO:0007669"/>
    <property type="project" value="InterPro"/>
</dbReference>
<feature type="transmembrane region" description="Helical" evidence="2">
    <location>
        <begin position="250"/>
        <end position="272"/>
    </location>
</feature>
<evidence type="ECO:0000313" key="4">
    <source>
        <dbReference type="Proteomes" id="UP000244900"/>
    </source>
</evidence>
<sequence length="379" mass="40221">MAGPSTGVASGTAEPSWLDTERPAMRPDVEITEGLHHEPLAYDPVSGHYTRLSRSGAAILTALDGSMTGREFAARASGAGRGDGSTRQVVLDFLGELRAAGLLTVPPDGGRDASAVRFARRSHMPRRPLVGSGVRAVLDPPAALLRRAPLPFGVLWTAAAVLAVWGAGSALAAPLASGGPALSLPVWGWTVVVCSMLLQTALHELAHGLACRYYGVPVREIGVGLLFYLVPVAYVDRTDAHRLPGRGSRVVIALAGVAQDVLWLGGWSALSLYADGQFGQLSLLMVWLQIGLLLANLNPLLPTDGYHALESAMGTLNLRSRAFTALRCRVLRQPPPSWLAVRSRSRQLRYQVFGVVCLAYALLVAVFCVRSLLALFGGV</sequence>
<keyword evidence="2" id="KW-1133">Transmembrane helix</keyword>
<feature type="transmembrane region" description="Helical" evidence="2">
    <location>
        <begin position="352"/>
        <end position="376"/>
    </location>
</feature>
<evidence type="ECO:0000256" key="1">
    <source>
        <dbReference type="SAM" id="MobiDB-lite"/>
    </source>
</evidence>
<feature type="region of interest" description="Disordered" evidence="1">
    <location>
        <begin position="1"/>
        <end position="23"/>
    </location>
</feature>
<dbReference type="GO" id="GO:0005737">
    <property type="term" value="C:cytoplasm"/>
    <property type="evidence" value="ECO:0007669"/>
    <property type="project" value="TreeGrafter"/>
</dbReference>
<dbReference type="OrthoDB" id="2680017at2"/>
<organism evidence="3 4">
    <name type="scientific">Streptomyces tirandamycinicus</name>
    <dbReference type="NCBI Taxonomy" id="2174846"/>
    <lineage>
        <taxon>Bacteria</taxon>
        <taxon>Bacillati</taxon>
        <taxon>Actinomycetota</taxon>
        <taxon>Actinomycetes</taxon>
        <taxon>Kitasatosporales</taxon>
        <taxon>Streptomycetaceae</taxon>
        <taxon>Streptomyces</taxon>
    </lineage>
</organism>
<keyword evidence="2" id="KW-0472">Membrane</keyword>
<feature type="transmembrane region" description="Helical" evidence="2">
    <location>
        <begin position="182"/>
        <end position="202"/>
    </location>
</feature>
<keyword evidence="2" id="KW-0812">Transmembrane</keyword>
<dbReference type="GO" id="GO:0031293">
    <property type="term" value="P:membrane protein intracellular domain proteolysis"/>
    <property type="evidence" value="ECO:0007669"/>
    <property type="project" value="TreeGrafter"/>
</dbReference>
<dbReference type="KEGG" id="stir:DDW44_09920"/>
<evidence type="ECO:0008006" key="5">
    <source>
        <dbReference type="Google" id="ProtNLM"/>
    </source>
</evidence>
<proteinExistence type="predicted"/>
<name>A0A2S1SRP2_9ACTN</name>
<feature type="transmembrane region" description="Helical" evidence="2">
    <location>
        <begin position="154"/>
        <end position="176"/>
    </location>
</feature>
<reference evidence="3 4" key="1">
    <citation type="submission" date="2018-05" db="EMBL/GenBank/DDBJ databases">
        <title>Complete genome sequence of sponge-derived Streptomyces sp. HNM0039.</title>
        <authorList>
            <person name="Huang X."/>
            <person name="Zhou S."/>
        </authorList>
    </citation>
    <scope>NUCLEOTIDE SEQUENCE [LARGE SCALE GENOMIC DNA]</scope>
    <source>
        <strain evidence="3 4">HNM0039</strain>
    </source>
</reference>
<dbReference type="RefSeq" id="WP_018891560.1">
    <property type="nucleotide sequence ID" value="NZ_CP029188.1"/>
</dbReference>
<evidence type="ECO:0000313" key="3">
    <source>
        <dbReference type="EMBL" id="AWI29068.1"/>
    </source>
</evidence>
<accession>A0A2S1SRP2</accession>
<gene>
    <name evidence="3" type="ORF">DDW44_09920</name>
</gene>
<evidence type="ECO:0000256" key="2">
    <source>
        <dbReference type="SAM" id="Phobius"/>
    </source>
</evidence>
<dbReference type="PANTHER" id="PTHR13325:SF3">
    <property type="entry name" value="MEMBRANE-BOUND TRANSCRIPTION FACTOR SITE-2 PROTEASE"/>
    <property type="match status" value="1"/>
</dbReference>